<organism evidence="10 11">
    <name type="scientific">Tribolium castaneum</name>
    <name type="common">Red flour beetle</name>
    <dbReference type="NCBI Taxonomy" id="7070"/>
    <lineage>
        <taxon>Eukaryota</taxon>
        <taxon>Metazoa</taxon>
        <taxon>Ecdysozoa</taxon>
        <taxon>Arthropoda</taxon>
        <taxon>Hexapoda</taxon>
        <taxon>Insecta</taxon>
        <taxon>Pterygota</taxon>
        <taxon>Neoptera</taxon>
        <taxon>Endopterygota</taxon>
        <taxon>Coleoptera</taxon>
        <taxon>Polyphaga</taxon>
        <taxon>Cucujiformia</taxon>
        <taxon>Tenebrionidae</taxon>
        <taxon>Tenebrionidae incertae sedis</taxon>
        <taxon>Tribolium</taxon>
    </lineage>
</organism>
<comment type="similarity">
    <text evidence="3">Belongs to the HYLS1 family.</text>
</comment>
<keyword evidence="4" id="KW-0963">Cytoplasm</keyword>
<dbReference type="Pfam" id="PF15311">
    <property type="entry name" value="HYLS1_C"/>
    <property type="match status" value="1"/>
</dbReference>
<dbReference type="GO" id="GO:0005929">
    <property type="term" value="C:cilium"/>
    <property type="evidence" value="ECO:0007669"/>
    <property type="project" value="UniProtKB-SubCell"/>
</dbReference>
<gene>
    <name evidence="10" type="primary">AUGUSTUS-3.0.2_06837</name>
    <name evidence="10" type="ORF">TcasGA2_TC006837</name>
</gene>
<dbReference type="KEGG" id="tca:103313115"/>
<protein>
    <recommendedName>
        <fullName evidence="9">Centriolar and ciliogenesis-associated protein HYLS1 C-terminal domain-containing protein</fullName>
    </recommendedName>
</protein>
<accession>D7EI26</accession>
<evidence type="ECO:0000259" key="9">
    <source>
        <dbReference type="Pfam" id="PF15311"/>
    </source>
</evidence>
<keyword evidence="7" id="KW-0966">Cell projection</keyword>
<dbReference type="PANTHER" id="PTHR34174">
    <property type="entry name" value="HYDROLETHALUS SYNDROME PROTEIN 1"/>
    <property type="match status" value="1"/>
</dbReference>
<evidence type="ECO:0000256" key="7">
    <source>
        <dbReference type="ARBA" id="ARBA00023273"/>
    </source>
</evidence>
<comment type="subcellular location">
    <subcellularLocation>
        <location evidence="2">Cell projection</location>
        <location evidence="2">Cilium</location>
    </subcellularLocation>
    <subcellularLocation>
        <location evidence="1">Cytoplasm</location>
        <location evidence="1">Cytoskeleton</location>
        <location evidence="1">Microtubule organizing center</location>
        <location evidence="1">Centrosome</location>
        <location evidence="1">Centriole</location>
    </subcellularLocation>
</comment>
<reference evidence="10 11" key="1">
    <citation type="journal article" date="2008" name="Nature">
        <title>The genome of the model beetle and pest Tribolium castaneum.</title>
        <authorList>
            <consortium name="Tribolium Genome Sequencing Consortium"/>
            <person name="Richards S."/>
            <person name="Gibbs R.A."/>
            <person name="Weinstock G.M."/>
            <person name="Brown S.J."/>
            <person name="Denell R."/>
            <person name="Beeman R.W."/>
            <person name="Gibbs R."/>
            <person name="Beeman R.W."/>
            <person name="Brown S.J."/>
            <person name="Bucher G."/>
            <person name="Friedrich M."/>
            <person name="Grimmelikhuijzen C.J."/>
            <person name="Klingler M."/>
            <person name="Lorenzen M."/>
            <person name="Richards S."/>
            <person name="Roth S."/>
            <person name="Schroder R."/>
            <person name="Tautz D."/>
            <person name="Zdobnov E.M."/>
            <person name="Muzny D."/>
            <person name="Gibbs R.A."/>
            <person name="Weinstock G.M."/>
            <person name="Attaway T."/>
            <person name="Bell S."/>
            <person name="Buhay C.J."/>
            <person name="Chandrabose M.N."/>
            <person name="Chavez D."/>
            <person name="Clerk-Blankenburg K.P."/>
            <person name="Cree A."/>
            <person name="Dao M."/>
            <person name="Davis C."/>
            <person name="Chacko J."/>
            <person name="Dinh H."/>
            <person name="Dugan-Rocha S."/>
            <person name="Fowler G."/>
            <person name="Garner T.T."/>
            <person name="Garnes J."/>
            <person name="Gnirke A."/>
            <person name="Hawes A."/>
            <person name="Hernandez J."/>
            <person name="Hines S."/>
            <person name="Holder M."/>
            <person name="Hume J."/>
            <person name="Jhangiani S.N."/>
            <person name="Joshi V."/>
            <person name="Khan Z.M."/>
            <person name="Jackson L."/>
            <person name="Kovar C."/>
            <person name="Kowis A."/>
            <person name="Lee S."/>
            <person name="Lewis L.R."/>
            <person name="Margolis J."/>
            <person name="Morgan M."/>
            <person name="Nazareth L.V."/>
            <person name="Nguyen N."/>
            <person name="Okwuonu G."/>
            <person name="Parker D."/>
            <person name="Richards S."/>
            <person name="Ruiz S.J."/>
            <person name="Santibanez J."/>
            <person name="Savard J."/>
            <person name="Scherer S.E."/>
            <person name="Schneider B."/>
            <person name="Sodergren E."/>
            <person name="Tautz D."/>
            <person name="Vattahil S."/>
            <person name="Villasana D."/>
            <person name="White C.S."/>
            <person name="Wright R."/>
            <person name="Park Y."/>
            <person name="Beeman R.W."/>
            <person name="Lord J."/>
            <person name="Oppert B."/>
            <person name="Lorenzen M."/>
            <person name="Brown S."/>
            <person name="Wang L."/>
            <person name="Savard J."/>
            <person name="Tautz D."/>
            <person name="Richards S."/>
            <person name="Weinstock G."/>
            <person name="Gibbs R.A."/>
            <person name="Liu Y."/>
            <person name="Worley K."/>
            <person name="Weinstock G."/>
            <person name="Elsik C.G."/>
            <person name="Reese J.T."/>
            <person name="Elhaik E."/>
            <person name="Landan G."/>
            <person name="Graur D."/>
            <person name="Arensburger P."/>
            <person name="Atkinson P."/>
            <person name="Beeman R.W."/>
            <person name="Beidler J."/>
            <person name="Brown S.J."/>
            <person name="Demuth J.P."/>
            <person name="Drury D.W."/>
            <person name="Du Y.Z."/>
            <person name="Fujiwara H."/>
            <person name="Lorenzen M."/>
            <person name="Maselli V."/>
            <person name="Osanai M."/>
            <person name="Park Y."/>
            <person name="Robertson H.M."/>
            <person name="Tu Z."/>
            <person name="Wang J.J."/>
            <person name="Wang S."/>
            <person name="Richards S."/>
            <person name="Song H."/>
            <person name="Zhang L."/>
            <person name="Sodergren E."/>
            <person name="Werner D."/>
            <person name="Stanke M."/>
            <person name="Morgenstern B."/>
            <person name="Solovyev V."/>
            <person name="Kosarev P."/>
            <person name="Brown G."/>
            <person name="Chen H.C."/>
            <person name="Ermolaeva O."/>
            <person name="Hlavina W."/>
            <person name="Kapustin Y."/>
            <person name="Kiryutin B."/>
            <person name="Kitts P."/>
            <person name="Maglott D."/>
            <person name="Pruitt K."/>
            <person name="Sapojnikov V."/>
            <person name="Souvorov A."/>
            <person name="Mackey A.J."/>
            <person name="Waterhouse R.M."/>
            <person name="Wyder S."/>
            <person name="Zdobnov E.M."/>
            <person name="Zdobnov E.M."/>
            <person name="Wyder S."/>
            <person name="Kriventseva E.V."/>
            <person name="Kadowaki T."/>
            <person name="Bork P."/>
            <person name="Aranda M."/>
            <person name="Bao R."/>
            <person name="Beermann A."/>
            <person name="Berns N."/>
            <person name="Bolognesi R."/>
            <person name="Bonneton F."/>
            <person name="Bopp D."/>
            <person name="Brown S.J."/>
            <person name="Bucher G."/>
            <person name="Butts T."/>
            <person name="Chaumot A."/>
            <person name="Denell R.E."/>
            <person name="Ferrier D.E."/>
            <person name="Friedrich M."/>
            <person name="Gordon C.M."/>
            <person name="Jindra M."/>
            <person name="Klingler M."/>
            <person name="Lan Q."/>
            <person name="Lattorff H.M."/>
            <person name="Laudet V."/>
            <person name="von Levetsow C."/>
            <person name="Liu Z."/>
            <person name="Lutz R."/>
            <person name="Lynch J.A."/>
            <person name="da Fonseca R.N."/>
            <person name="Posnien N."/>
            <person name="Reuter R."/>
            <person name="Roth S."/>
            <person name="Savard J."/>
            <person name="Schinko J.B."/>
            <person name="Schmitt C."/>
            <person name="Schoppmeier M."/>
            <person name="Schroder R."/>
            <person name="Shippy T.D."/>
            <person name="Simonnet F."/>
            <person name="Marques-Souza H."/>
            <person name="Tautz D."/>
            <person name="Tomoyasu Y."/>
            <person name="Trauner J."/>
            <person name="Van der Zee M."/>
            <person name="Vervoort M."/>
            <person name="Wittkopp N."/>
            <person name="Wimmer E.A."/>
            <person name="Yang X."/>
            <person name="Jones A.K."/>
            <person name="Sattelle D.B."/>
            <person name="Ebert P.R."/>
            <person name="Nelson D."/>
            <person name="Scott J.G."/>
            <person name="Beeman R.W."/>
            <person name="Muthukrishnan S."/>
            <person name="Kramer K.J."/>
            <person name="Arakane Y."/>
            <person name="Beeman R.W."/>
            <person name="Zhu Q."/>
            <person name="Hogenkamp D."/>
            <person name="Dixit R."/>
            <person name="Oppert B."/>
            <person name="Jiang H."/>
            <person name="Zou Z."/>
            <person name="Marshall J."/>
            <person name="Elpidina E."/>
            <person name="Vinokurov K."/>
            <person name="Oppert C."/>
            <person name="Zou Z."/>
            <person name="Evans J."/>
            <person name="Lu Z."/>
            <person name="Zhao P."/>
            <person name="Sumathipala N."/>
            <person name="Altincicek B."/>
            <person name="Vilcinskas A."/>
            <person name="Williams M."/>
            <person name="Hultmark D."/>
            <person name="Hetru C."/>
            <person name="Jiang H."/>
            <person name="Grimmelikhuijzen C.J."/>
            <person name="Hauser F."/>
            <person name="Cazzamali G."/>
            <person name="Williamson M."/>
            <person name="Park Y."/>
            <person name="Li B."/>
            <person name="Tanaka Y."/>
            <person name="Predel R."/>
            <person name="Neupert S."/>
            <person name="Schachtner J."/>
            <person name="Verleyen P."/>
            <person name="Raible F."/>
            <person name="Bork P."/>
            <person name="Friedrich M."/>
            <person name="Walden K.K."/>
            <person name="Robertson H.M."/>
            <person name="Angeli S."/>
            <person name="Foret S."/>
            <person name="Bucher G."/>
            <person name="Schuetz S."/>
            <person name="Maleszka R."/>
            <person name="Wimmer E.A."/>
            <person name="Beeman R.W."/>
            <person name="Lorenzen M."/>
            <person name="Tomoyasu Y."/>
            <person name="Miller S.C."/>
            <person name="Grossmann D."/>
            <person name="Bucher G."/>
        </authorList>
    </citation>
    <scope>NUCLEOTIDE SEQUENCE [LARGE SCALE GENOMIC DNA]</scope>
    <source>
        <strain evidence="10 11">Georgia GA2</strain>
    </source>
</reference>
<keyword evidence="11" id="KW-1185">Reference proteome</keyword>
<dbReference type="OMA" id="LRWNIRQ"/>
<dbReference type="eggNOG" id="ENOG502S9JS">
    <property type="taxonomic scope" value="Eukaryota"/>
</dbReference>
<proteinExistence type="inferred from homology"/>
<keyword evidence="5" id="KW-0970">Cilium biogenesis/degradation</keyword>
<evidence type="ECO:0000313" key="11">
    <source>
        <dbReference type="Proteomes" id="UP000007266"/>
    </source>
</evidence>
<evidence type="ECO:0000256" key="1">
    <source>
        <dbReference type="ARBA" id="ARBA00004114"/>
    </source>
</evidence>
<evidence type="ECO:0000256" key="2">
    <source>
        <dbReference type="ARBA" id="ARBA00004138"/>
    </source>
</evidence>
<feature type="domain" description="Centriolar and ciliogenesis-associated protein HYLS1 C-terminal" evidence="9">
    <location>
        <begin position="154"/>
        <end position="197"/>
    </location>
</feature>
<dbReference type="InterPro" id="IPR052319">
    <property type="entry name" value="Centriolar_ciliogenesis_assoc"/>
</dbReference>
<dbReference type="GO" id="GO:0005814">
    <property type="term" value="C:centriole"/>
    <property type="evidence" value="ECO:0007669"/>
    <property type="project" value="UniProtKB-SubCell"/>
</dbReference>
<evidence type="ECO:0000256" key="6">
    <source>
        <dbReference type="ARBA" id="ARBA00023212"/>
    </source>
</evidence>
<evidence type="ECO:0000256" key="5">
    <source>
        <dbReference type="ARBA" id="ARBA00022794"/>
    </source>
</evidence>
<dbReference type="AlphaFoldDB" id="D7EI26"/>
<dbReference type="OrthoDB" id="6343432at2759"/>
<dbReference type="InterPro" id="IPR027918">
    <property type="entry name" value="HYLS1_C_dom"/>
</dbReference>
<reference evidence="10 11" key="2">
    <citation type="journal article" date="2010" name="Nucleic Acids Res.">
        <title>BeetleBase in 2010: revisions to provide comprehensive genomic information for Tribolium castaneum.</title>
        <authorList>
            <person name="Kim H.S."/>
            <person name="Murphy T."/>
            <person name="Xia J."/>
            <person name="Caragea D."/>
            <person name="Park Y."/>
            <person name="Beeman R.W."/>
            <person name="Lorenzen M.D."/>
            <person name="Butcher S."/>
            <person name="Manak J.R."/>
            <person name="Brown S.J."/>
        </authorList>
    </citation>
    <scope>NUCLEOTIDE SEQUENCE [LARGE SCALE GENOMIC DNA]</scope>
    <source>
        <strain evidence="10 11">Georgia GA2</strain>
    </source>
</reference>
<evidence type="ECO:0000256" key="8">
    <source>
        <dbReference type="SAM" id="MobiDB-lite"/>
    </source>
</evidence>
<keyword evidence="6" id="KW-0206">Cytoskeleton</keyword>
<dbReference type="InParanoid" id="D7EI26"/>
<name>D7EI26_TRICA</name>
<dbReference type="HOGENOM" id="CLU_113851_0_0_1"/>
<dbReference type="Proteomes" id="UP000007266">
    <property type="component" value="Unassembled WGS sequence"/>
</dbReference>
<evidence type="ECO:0000256" key="4">
    <source>
        <dbReference type="ARBA" id="ARBA00022490"/>
    </source>
</evidence>
<feature type="compositionally biased region" description="Polar residues" evidence="8">
    <location>
        <begin position="48"/>
        <end position="57"/>
    </location>
</feature>
<dbReference type="EMBL" id="KQ971689">
    <property type="protein sequence ID" value="EFA13123.2"/>
    <property type="molecule type" value="Genomic_DNA"/>
</dbReference>
<sequence>MTTKISPREVLAYLNDLGYHNINPQQLKEFVYDLKKLIKYEERKRSKQSLGNETDVPNESEKNKDDVFLVLHSQGTHSSRAKTVSKKESVISLKIKTSKGPQHHCHENTLEAQTAPEKGQEDTLDFVPVKDVPWKKMTNSSKPKSSFIRPGIQTNINKSDPVALYHQYQKCWKRQKIPGEDNRTDLRWAIREKMMSGPRVTRA</sequence>
<dbReference type="PANTHER" id="PTHR34174:SF1">
    <property type="entry name" value="CENTRIOLAR AND CILIOGENESIS-ASSOCIATED PROTEIN HYLS1"/>
    <property type="match status" value="1"/>
</dbReference>
<feature type="region of interest" description="Disordered" evidence="8">
    <location>
        <begin position="43"/>
        <end position="64"/>
    </location>
</feature>
<evidence type="ECO:0000256" key="3">
    <source>
        <dbReference type="ARBA" id="ARBA00010091"/>
    </source>
</evidence>
<evidence type="ECO:0000313" key="10">
    <source>
        <dbReference type="EMBL" id="EFA13123.2"/>
    </source>
</evidence>
<dbReference type="GO" id="GO:0030030">
    <property type="term" value="P:cell projection organization"/>
    <property type="evidence" value="ECO:0007669"/>
    <property type="project" value="UniProtKB-KW"/>
</dbReference>